<sequence>MPRCSMRLVQWKKNVKKASSLVFKKPDSLSVGRNLEETKTESKRERERERDTVLMEEAKGVVKHVLLAKFKEGIPSDEIEKLIKGYANLVNLIEPMKAFEWGTDVSIENMHQGFTHIFESTCESKEGIAEYIGHPAHVDFGGLFLPALEKVIVFDYKPTVARF</sequence>
<keyword evidence="2" id="KW-1185">Reference proteome</keyword>
<accession>A0ACC0SBK6</accession>
<name>A0ACC0SBK6_POPTR</name>
<reference evidence="1 2" key="1">
    <citation type="journal article" date="2006" name="Science">
        <title>The genome of black cottonwood, Populus trichocarpa (Torr. &amp; Gray).</title>
        <authorList>
            <person name="Tuskan G.A."/>
            <person name="Difazio S."/>
            <person name="Jansson S."/>
            <person name="Bohlmann J."/>
            <person name="Grigoriev I."/>
            <person name="Hellsten U."/>
            <person name="Putnam N."/>
            <person name="Ralph S."/>
            <person name="Rombauts S."/>
            <person name="Salamov A."/>
            <person name="Schein J."/>
            <person name="Sterck L."/>
            <person name="Aerts A."/>
            <person name="Bhalerao R.R."/>
            <person name="Bhalerao R.P."/>
            <person name="Blaudez D."/>
            <person name="Boerjan W."/>
            <person name="Brun A."/>
            <person name="Brunner A."/>
            <person name="Busov V."/>
            <person name="Campbell M."/>
            <person name="Carlson J."/>
            <person name="Chalot M."/>
            <person name="Chapman J."/>
            <person name="Chen G.L."/>
            <person name="Cooper D."/>
            <person name="Coutinho P.M."/>
            <person name="Couturier J."/>
            <person name="Covert S."/>
            <person name="Cronk Q."/>
            <person name="Cunningham R."/>
            <person name="Davis J."/>
            <person name="Degroeve S."/>
            <person name="Dejardin A."/>
            <person name="Depamphilis C."/>
            <person name="Detter J."/>
            <person name="Dirks B."/>
            <person name="Dubchak I."/>
            <person name="Duplessis S."/>
            <person name="Ehlting J."/>
            <person name="Ellis B."/>
            <person name="Gendler K."/>
            <person name="Goodstein D."/>
            <person name="Gribskov M."/>
            <person name="Grimwood J."/>
            <person name="Groover A."/>
            <person name="Gunter L."/>
            <person name="Hamberger B."/>
            <person name="Heinze B."/>
            <person name="Helariutta Y."/>
            <person name="Henrissat B."/>
            <person name="Holligan D."/>
            <person name="Holt R."/>
            <person name="Huang W."/>
            <person name="Islam-Faridi N."/>
            <person name="Jones S."/>
            <person name="Jones-Rhoades M."/>
            <person name="Jorgensen R."/>
            <person name="Joshi C."/>
            <person name="Kangasjarvi J."/>
            <person name="Karlsson J."/>
            <person name="Kelleher C."/>
            <person name="Kirkpatrick R."/>
            <person name="Kirst M."/>
            <person name="Kohler A."/>
            <person name="Kalluri U."/>
            <person name="Larimer F."/>
            <person name="Leebens-Mack J."/>
            <person name="Leple J.C."/>
            <person name="Locascio P."/>
            <person name="Lou Y."/>
            <person name="Lucas S."/>
            <person name="Martin F."/>
            <person name="Montanini B."/>
            <person name="Napoli C."/>
            <person name="Nelson D.R."/>
            <person name="Nelson C."/>
            <person name="Nieminen K."/>
            <person name="Nilsson O."/>
            <person name="Pereda V."/>
            <person name="Peter G."/>
            <person name="Philippe R."/>
            <person name="Pilate G."/>
            <person name="Poliakov A."/>
            <person name="Razumovskaya J."/>
            <person name="Richardson P."/>
            <person name="Rinaldi C."/>
            <person name="Ritland K."/>
            <person name="Rouze P."/>
            <person name="Ryaboy D."/>
            <person name="Schmutz J."/>
            <person name="Schrader J."/>
            <person name="Segerman B."/>
            <person name="Shin H."/>
            <person name="Siddiqui A."/>
            <person name="Sterky F."/>
            <person name="Terry A."/>
            <person name="Tsai C.J."/>
            <person name="Uberbacher E."/>
            <person name="Unneberg P."/>
            <person name="Vahala J."/>
            <person name="Wall K."/>
            <person name="Wessler S."/>
            <person name="Yang G."/>
            <person name="Yin T."/>
            <person name="Douglas C."/>
            <person name="Marra M."/>
            <person name="Sandberg G."/>
            <person name="Van de Peer Y."/>
            <person name="Rokhsar D."/>
        </authorList>
    </citation>
    <scope>NUCLEOTIDE SEQUENCE [LARGE SCALE GENOMIC DNA]</scope>
    <source>
        <strain evidence="2">cv. Nisqually</strain>
    </source>
</reference>
<proteinExistence type="predicted"/>
<comment type="caution">
    <text evidence="1">The sequence shown here is derived from an EMBL/GenBank/DDBJ whole genome shotgun (WGS) entry which is preliminary data.</text>
</comment>
<protein>
    <submittedName>
        <fullName evidence="1">Uncharacterized protein</fullName>
    </submittedName>
</protein>
<evidence type="ECO:0000313" key="1">
    <source>
        <dbReference type="EMBL" id="KAI9386520.1"/>
    </source>
</evidence>
<organism evidence="1 2">
    <name type="scientific">Populus trichocarpa</name>
    <name type="common">Western balsam poplar</name>
    <name type="synonym">Populus balsamifera subsp. trichocarpa</name>
    <dbReference type="NCBI Taxonomy" id="3694"/>
    <lineage>
        <taxon>Eukaryota</taxon>
        <taxon>Viridiplantae</taxon>
        <taxon>Streptophyta</taxon>
        <taxon>Embryophyta</taxon>
        <taxon>Tracheophyta</taxon>
        <taxon>Spermatophyta</taxon>
        <taxon>Magnoliopsida</taxon>
        <taxon>eudicotyledons</taxon>
        <taxon>Gunneridae</taxon>
        <taxon>Pentapetalae</taxon>
        <taxon>rosids</taxon>
        <taxon>fabids</taxon>
        <taxon>Malpighiales</taxon>
        <taxon>Salicaceae</taxon>
        <taxon>Saliceae</taxon>
        <taxon>Populus</taxon>
    </lineage>
</organism>
<dbReference type="EMBL" id="CM009299">
    <property type="protein sequence ID" value="KAI9386520.1"/>
    <property type="molecule type" value="Genomic_DNA"/>
</dbReference>
<evidence type="ECO:0000313" key="2">
    <source>
        <dbReference type="Proteomes" id="UP000006729"/>
    </source>
</evidence>
<gene>
    <name evidence="1" type="ORF">POPTR_010G037200v4</name>
</gene>
<dbReference type="Proteomes" id="UP000006729">
    <property type="component" value="Chromosome 10"/>
</dbReference>